<dbReference type="InterPro" id="IPR011579">
    <property type="entry name" value="ATPase_dom"/>
</dbReference>
<evidence type="ECO:0000313" key="3">
    <source>
        <dbReference type="Proteomes" id="UP001232163"/>
    </source>
</evidence>
<dbReference type="Gene3D" id="3.40.50.300">
    <property type="entry name" value="P-loop containing nucleotide triphosphate hydrolases"/>
    <property type="match status" value="1"/>
</dbReference>
<dbReference type="InterPro" id="IPR027417">
    <property type="entry name" value="P-loop_NTPase"/>
</dbReference>
<comment type="caution">
    <text evidence="2">The sequence shown here is derived from an EMBL/GenBank/DDBJ whole genome shotgun (WGS) entry which is preliminary data.</text>
</comment>
<reference evidence="2 3" key="1">
    <citation type="submission" date="2023-07" db="EMBL/GenBank/DDBJ databases">
        <title>Genomic Encyclopedia of Type Strains, Phase IV (KMG-IV): sequencing the most valuable type-strain genomes for metagenomic binning, comparative biology and taxonomic classification.</title>
        <authorList>
            <person name="Goeker M."/>
        </authorList>
    </citation>
    <scope>NUCLEOTIDE SEQUENCE [LARGE SCALE GENOMIC DNA]</scope>
    <source>
        <strain evidence="2 3">NIO-1023</strain>
    </source>
</reference>
<protein>
    <submittedName>
        <fullName evidence="2">Cdc6-like AAA superfamily ATPase</fullName>
    </submittedName>
</protein>
<feature type="domain" description="ATPase" evidence="1">
    <location>
        <begin position="29"/>
        <end position="260"/>
    </location>
</feature>
<keyword evidence="3" id="KW-1185">Reference proteome</keyword>
<sequence length="403" mass="46132">MVDAHKLDLLEKVFTPAAPLEDQALFAGRIEQLAELMLLTRQKGMHGILYGERGVGKTSLVNIFKIITEASFDKNSVIVAKLSCYSEDNFEEVWQKVFQEIKVPNRLFAGEERGDRPAARLDGTTRLSAVIKDDFVYTSKNIVRTLSNLKTEKLVIIFDEFDRLEERFDKKLFADVIKNVSDSHGHIKFIIVGVSEDVTNLIGEHTSIRRNLKEVHIPLMRNVELKEIISKGMDKLQLDIDPEAEASIVTLSGGYPYYTHMLAYYACYTAISNKKPRIEMGDVHWAAQKAIADSKEVIRQAFQLATLANQRNNYKEVLYACALCNTDEHNYFQASDLERIMTVIMERPFKVPQYARHLSNLSTLERGSILVCIGENRKKRYKFRDPLMRTYIRLLAFQAGIKI</sequence>
<dbReference type="EMBL" id="JAURUR010000005">
    <property type="protein sequence ID" value="MDP9764488.1"/>
    <property type="molecule type" value="Genomic_DNA"/>
</dbReference>
<proteinExistence type="predicted"/>
<dbReference type="PANTHER" id="PTHR34301:SF8">
    <property type="entry name" value="ATPASE DOMAIN-CONTAINING PROTEIN"/>
    <property type="match status" value="1"/>
</dbReference>
<dbReference type="SUPFAM" id="SSF52540">
    <property type="entry name" value="P-loop containing nucleoside triphosphate hydrolases"/>
    <property type="match status" value="1"/>
</dbReference>
<dbReference type="Proteomes" id="UP001232163">
    <property type="component" value="Unassembled WGS sequence"/>
</dbReference>
<accession>A0ABT9MD01</accession>
<dbReference type="Pfam" id="PF01637">
    <property type="entry name" value="ATPase_2"/>
    <property type="match status" value="1"/>
</dbReference>
<organism evidence="2 3">
    <name type="scientific">Deinococcus enclensis</name>
    <dbReference type="NCBI Taxonomy" id="1049582"/>
    <lineage>
        <taxon>Bacteria</taxon>
        <taxon>Thermotogati</taxon>
        <taxon>Deinococcota</taxon>
        <taxon>Deinococci</taxon>
        <taxon>Deinococcales</taxon>
        <taxon>Deinococcaceae</taxon>
        <taxon>Deinococcus</taxon>
    </lineage>
</organism>
<dbReference type="RefSeq" id="WP_307466047.1">
    <property type="nucleotide sequence ID" value="NZ_JAURUR010000005.1"/>
</dbReference>
<name>A0ABT9MD01_9DEIO</name>
<dbReference type="PANTHER" id="PTHR34301">
    <property type="entry name" value="DNA-BINDING PROTEIN-RELATED"/>
    <property type="match status" value="1"/>
</dbReference>
<evidence type="ECO:0000313" key="2">
    <source>
        <dbReference type="EMBL" id="MDP9764488.1"/>
    </source>
</evidence>
<evidence type="ECO:0000259" key="1">
    <source>
        <dbReference type="Pfam" id="PF01637"/>
    </source>
</evidence>
<gene>
    <name evidence="2" type="ORF">QO006_001926</name>
</gene>